<protein>
    <recommendedName>
        <fullName evidence="7">C2H2-type domain-containing protein</fullName>
    </recommendedName>
</protein>
<reference evidence="8 9" key="1">
    <citation type="submission" date="2016-07" db="EMBL/GenBank/DDBJ databases">
        <title>Pervasive Adenine N6-methylation of Active Genes in Fungi.</title>
        <authorList>
            <consortium name="DOE Joint Genome Institute"/>
            <person name="Mondo S.J."/>
            <person name="Dannebaum R.O."/>
            <person name="Kuo R.C."/>
            <person name="Labutti K."/>
            <person name="Haridas S."/>
            <person name="Kuo A."/>
            <person name="Salamov A."/>
            <person name="Ahrendt S.R."/>
            <person name="Lipzen A."/>
            <person name="Sullivan W."/>
            <person name="Andreopoulos W.B."/>
            <person name="Clum A."/>
            <person name="Lindquist E."/>
            <person name="Daum C."/>
            <person name="Ramamoorthy G.K."/>
            <person name="Gryganskyi A."/>
            <person name="Culley D."/>
            <person name="Magnuson J.K."/>
            <person name="James T.Y."/>
            <person name="O'Malley M.A."/>
            <person name="Stajich J.E."/>
            <person name="Spatafora J.W."/>
            <person name="Visel A."/>
            <person name="Grigoriev I.V."/>
        </authorList>
    </citation>
    <scope>NUCLEOTIDE SEQUENCE [LARGE SCALE GENOMIC DNA]</scope>
    <source>
        <strain evidence="8 9">NRRL 2496</strain>
    </source>
</reference>
<evidence type="ECO:0000256" key="5">
    <source>
        <dbReference type="PROSITE-ProRule" id="PRU00042"/>
    </source>
</evidence>
<organism evidence="8 9">
    <name type="scientific">Syncephalastrum racemosum</name>
    <name type="common">Filamentous fungus</name>
    <dbReference type="NCBI Taxonomy" id="13706"/>
    <lineage>
        <taxon>Eukaryota</taxon>
        <taxon>Fungi</taxon>
        <taxon>Fungi incertae sedis</taxon>
        <taxon>Mucoromycota</taxon>
        <taxon>Mucoromycotina</taxon>
        <taxon>Mucoromycetes</taxon>
        <taxon>Mucorales</taxon>
        <taxon>Syncephalastraceae</taxon>
        <taxon>Syncephalastrum</taxon>
    </lineage>
</organism>
<comment type="caution">
    <text evidence="8">The sequence shown here is derived from an EMBL/GenBank/DDBJ whole genome shotgun (WGS) entry which is preliminary data.</text>
</comment>
<dbReference type="GO" id="GO:0000981">
    <property type="term" value="F:DNA-binding transcription factor activity, RNA polymerase II-specific"/>
    <property type="evidence" value="ECO:0007669"/>
    <property type="project" value="TreeGrafter"/>
</dbReference>
<evidence type="ECO:0000256" key="6">
    <source>
        <dbReference type="SAM" id="MobiDB-lite"/>
    </source>
</evidence>
<accession>A0A1X2HDZ6</accession>
<evidence type="ECO:0000313" key="9">
    <source>
        <dbReference type="Proteomes" id="UP000242180"/>
    </source>
</evidence>
<dbReference type="OrthoDB" id="6077919at2759"/>
<feature type="domain" description="C2H2-type" evidence="7">
    <location>
        <begin position="287"/>
        <end position="315"/>
    </location>
</feature>
<feature type="region of interest" description="Disordered" evidence="6">
    <location>
        <begin position="216"/>
        <end position="251"/>
    </location>
</feature>
<dbReference type="Proteomes" id="UP000242180">
    <property type="component" value="Unassembled WGS sequence"/>
</dbReference>
<dbReference type="SMART" id="SM00355">
    <property type="entry name" value="ZnF_C2H2"/>
    <property type="match status" value="7"/>
</dbReference>
<evidence type="ECO:0000313" key="8">
    <source>
        <dbReference type="EMBL" id="ORY96546.1"/>
    </source>
</evidence>
<dbReference type="PROSITE" id="PS50157">
    <property type="entry name" value="ZINC_FINGER_C2H2_2"/>
    <property type="match status" value="2"/>
</dbReference>
<evidence type="ECO:0000256" key="3">
    <source>
        <dbReference type="ARBA" id="ARBA00022771"/>
    </source>
</evidence>
<feature type="compositionally biased region" description="Basic and acidic residues" evidence="6">
    <location>
        <begin position="48"/>
        <end position="60"/>
    </location>
</feature>
<keyword evidence="2" id="KW-0677">Repeat</keyword>
<dbReference type="Gene3D" id="3.30.160.60">
    <property type="entry name" value="Classic Zinc Finger"/>
    <property type="match status" value="3"/>
</dbReference>
<dbReference type="InterPro" id="IPR013087">
    <property type="entry name" value="Znf_C2H2_type"/>
</dbReference>
<keyword evidence="9" id="KW-1185">Reference proteome</keyword>
<dbReference type="PROSITE" id="PS00028">
    <property type="entry name" value="ZINC_FINGER_C2H2_1"/>
    <property type="match status" value="5"/>
</dbReference>
<feature type="compositionally biased region" description="Acidic residues" evidence="6">
    <location>
        <begin position="77"/>
        <end position="109"/>
    </location>
</feature>
<feature type="region of interest" description="Disordered" evidence="6">
    <location>
        <begin position="18"/>
        <end position="129"/>
    </location>
</feature>
<keyword evidence="3 5" id="KW-0863">Zinc-finger</keyword>
<evidence type="ECO:0000256" key="1">
    <source>
        <dbReference type="ARBA" id="ARBA00022723"/>
    </source>
</evidence>
<feature type="compositionally biased region" description="Basic and acidic residues" evidence="6">
    <location>
        <begin position="110"/>
        <end position="122"/>
    </location>
</feature>
<keyword evidence="1" id="KW-0479">Metal-binding</keyword>
<dbReference type="InParanoid" id="A0A1X2HDZ6"/>
<proteinExistence type="predicted"/>
<name>A0A1X2HDZ6_SYNRA</name>
<gene>
    <name evidence="8" type="ORF">BCR43DRAFT_491890</name>
</gene>
<dbReference type="PANTHER" id="PTHR24408:SF58">
    <property type="entry name" value="TRANSCRIPTION FACTOR (TFIIIA), PUTATIVE (AFU_ORTHOLOGUE AFUA_1G05150)-RELATED"/>
    <property type="match status" value="1"/>
</dbReference>
<dbReference type="GO" id="GO:0005634">
    <property type="term" value="C:nucleus"/>
    <property type="evidence" value="ECO:0007669"/>
    <property type="project" value="TreeGrafter"/>
</dbReference>
<dbReference type="AlphaFoldDB" id="A0A1X2HDZ6"/>
<dbReference type="GO" id="GO:0008270">
    <property type="term" value="F:zinc ion binding"/>
    <property type="evidence" value="ECO:0007669"/>
    <property type="project" value="UniProtKB-KW"/>
</dbReference>
<evidence type="ECO:0000256" key="4">
    <source>
        <dbReference type="ARBA" id="ARBA00022833"/>
    </source>
</evidence>
<evidence type="ECO:0000256" key="2">
    <source>
        <dbReference type="ARBA" id="ARBA00022737"/>
    </source>
</evidence>
<dbReference type="EMBL" id="MCGN01000005">
    <property type="protein sequence ID" value="ORY96546.1"/>
    <property type="molecule type" value="Genomic_DNA"/>
</dbReference>
<dbReference type="GO" id="GO:0043565">
    <property type="term" value="F:sequence-specific DNA binding"/>
    <property type="evidence" value="ECO:0007669"/>
    <property type="project" value="TreeGrafter"/>
</dbReference>
<dbReference type="STRING" id="13706.A0A1X2HDZ6"/>
<evidence type="ECO:0000259" key="7">
    <source>
        <dbReference type="PROSITE" id="PS50157"/>
    </source>
</evidence>
<dbReference type="PANTHER" id="PTHR24408">
    <property type="entry name" value="ZINC FINGER PROTEIN"/>
    <property type="match status" value="1"/>
</dbReference>
<sequence>MLDFSSFSIPQNFTNAMQVLGKRSRDPLPEASFARRLAKEEEEEEKGEDEHEHGYEHEHEQEEEEDEHEHEHQHEHEEEEEEEEDELEQEEEEEEDDNDDDDDDDDDEQDKQGKDKGQDGKKGSRRRETKVLEDHTWKCGICQATFHSIQHMYDHAKDHTIFDSLDHTFKCPMCELRCSRRHNVQNHFLNQHSGVNSVRCLLCNIDVVPGYAKRHVQRQHPGRSYLPSKRVQDSPPYRAPSTKTRQLRSTPAAENYDRCPYCKEAIPLHQLVTHLHTVHPPKSDKTHECTLCHVTFSQRWELLRHKEECHSSLSETAPSTDRNITQTDHSYTCKVCKRTFQESHHLLRHEKSFRHGDGVHHPVRMPCDICGETLWDLTNLVPHVKQTHPEQYLEWCWKEDNESYD</sequence>
<feature type="domain" description="C2H2-type" evidence="7">
    <location>
        <begin position="331"/>
        <end position="355"/>
    </location>
</feature>
<keyword evidence="4" id="KW-0862">Zinc</keyword>